<sequence>MQWSPSSIHGSPKTVPCGKASRVPVPIRRKRYGPGRCAVTAADSLTQRAPRCTARDTARRRQAATDENTFLFIGTRTR</sequence>
<evidence type="ECO:0000313" key="3">
    <source>
        <dbReference type="Proteomes" id="UP000600080"/>
    </source>
</evidence>
<evidence type="ECO:0000313" key="2">
    <source>
        <dbReference type="EMBL" id="GGN35298.1"/>
    </source>
</evidence>
<protein>
    <submittedName>
        <fullName evidence="2">Uncharacterized protein</fullName>
    </submittedName>
</protein>
<dbReference type="Proteomes" id="UP000600080">
    <property type="component" value="Unassembled WGS sequence"/>
</dbReference>
<feature type="region of interest" description="Disordered" evidence="1">
    <location>
        <begin position="1"/>
        <end position="22"/>
    </location>
</feature>
<dbReference type="EMBL" id="BMND01000002">
    <property type="protein sequence ID" value="GGN35298.1"/>
    <property type="molecule type" value="Genomic_DNA"/>
</dbReference>
<organism evidence="2 3">
    <name type="scientific">Streptomyces kronopolitis</name>
    <dbReference type="NCBI Taxonomy" id="1612435"/>
    <lineage>
        <taxon>Bacteria</taxon>
        <taxon>Bacillati</taxon>
        <taxon>Actinomycetota</taxon>
        <taxon>Actinomycetes</taxon>
        <taxon>Kitasatosporales</taxon>
        <taxon>Streptomycetaceae</taxon>
        <taxon>Streptomyces</taxon>
    </lineage>
</organism>
<reference evidence="3" key="1">
    <citation type="journal article" date="2019" name="Int. J. Syst. Evol. Microbiol.">
        <title>The Global Catalogue of Microorganisms (GCM) 10K type strain sequencing project: providing services to taxonomists for standard genome sequencing and annotation.</title>
        <authorList>
            <consortium name="The Broad Institute Genomics Platform"/>
            <consortium name="The Broad Institute Genome Sequencing Center for Infectious Disease"/>
            <person name="Wu L."/>
            <person name="Ma J."/>
        </authorList>
    </citation>
    <scope>NUCLEOTIDE SEQUENCE [LARGE SCALE GENOMIC DNA]</scope>
    <source>
        <strain evidence="3">CGMCC 4.7323</strain>
    </source>
</reference>
<evidence type="ECO:0000256" key="1">
    <source>
        <dbReference type="SAM" id="MobiDB-lite"/>
    </source>
</evidence>
<comment type="caution">
    <text evidence="2">The sequence shown here is derived from an EMBL/GenBank/DDBJ whole genome shotgun (WGS) entry which is preliminary data.</text>
</comment>
<name>A0ABQ2J2V9_9ACTN</name>
<accession>A0ABQ2J2V9</accession>
<keyword evidence="3" id="KW-1185">Reference proteome</keyword>
<gene>
    <name evidence="2" type="ORF">GCM10012285_08220</name>
</gene>
<proteinExistence type="predicted"/>